<proteinExistence type="predicted"/>
<dbReference type="EMBL" id="CAJRAF010000001">
    <property type="protein sequence ID" value="CAG4992768.1"/>
    <property type="molecule type" value="Genomic_DNA"/>
</dbReference>
<dbReference type="AlphaFoldDB" id="A0A916JAH9"/>
<protein>
    <submittedName>
        <fullName evidence="1">Uncharacterized protein</fullName>
    </submittedName>
</protein>
<sequence>MNYKAGEDCFSAWIGAIGSDENSARRVMHRALVGSIIGDHRYAAVFEQ</sequence>
<dbReference type="Proteomes" id="UP000680038">
    <property type="component" value="Unassembled WGS sequence"/>
</dbReference>
<evidence type="ECO:0000313" key="2">
    <source>
        <dbReference type="Proteomes" id="UP000680038"/>
    </source>
</evidence>
<name>A0A916JAH9_9BACT</name>
<keyword evidence="2" id="KW-1185">Reference proteome</keyword>
<evidence type="ECO:0000313" key="1">
    <source>
        <dbReference type="EMBL" id="CAG4992768.1"/>
    </source>
</evidence>
<gene>
    <name evidence="1" type="ORF">DYBT9275_01032</name>
</gene>
<organism evidence="1 2">
    <name type="scientific">Dyadobacter helix</name>
    <dbReference type="NCBI Taxonomy" id="2822344"/>
    <lineage>
        <taxon>Bacteria</taxon>
        <taxon>Pseudomonadati</taxon>
        <taxon>Bacteroidota</taxon>
        <taxon>Cytophagia</taxon>
        <taxon>Cytophagales</taxon>
        <taxon>Spirosomataceae</taxon>
        <taxon>Dyadobacter</taxon>
    </lineage>
</organism>
<reference evidence="1" key="1">
    <citation type="submission" date="2021-04" db="EMBL/GenBank/DDBJ databases">
        <authorList>
            <person name="Rodrigo-Torres L."/>
            <person name="Arahal R. D."/>
            <person name="Lucena T."/>
        </authorList>
    </citation>
    <scope>NUCLEOTIDE SEQUENCE</scope>
    <source>
        <strain evidence="1">CECT 9275</strain>
    </source>
</reference>
<comment type="caution">
    <text evidence="1">The sequence shown here is derived from an EMBL/GenBank/DDBJ whole genome shotgun (WGS) entry which is preliminary data.</text>
</comment>
<accession>A0A916JAH9</accession>